<evidence type="ECO:0000256" key="9">
    <source>
        <dbReference type="ARBA" id="ARBA00022691"/>
    </source>
</evidence>
<feature type="compositionally biased region" description="Polar residues" evidence="23">
    <location>
        <begin position="14"/>
        <end position="32"/>
    </location>
</feature>
<feature type="compositionally biased region" description="Basic and acidic residues" evidence="23">
    <location>
        <begin position="680"/>
        <end position="689"/>
    </location>
</feature>
<comment type="subunit">
    <text evidence="20">May form homooligomers. Interacts with CREBBP/CBP, EED/WAIT1, EP300/P300, NCOA6/PRIP, PPARBP/PBP and SMN.</text>
</comment>
<keyword evidence="11" id="KW-0804">Transcription</keyword>
<keyword evidence="12" id="KW-0539">Nucleus</keyword>
<keyword evidence="10" id="KW-0805">Transcription regulation</keyword>
<feature type="region of interest" description="Disordered" evidence="23">
    <location>
        <begin position="1"/>
        <end position="32"/>
    </location>
</feature>
<feature type="non-terminal residue" evidence="24">
    <location>
        <position position="1"/>
    </location>
</feature>
<name>A0A8X8BKQ9_POLSE</name>
<evidence type="ECO:0000256" key="13">
    <source>
        <dbReference type="ARBA" id="ARBA00025783"/>
    </source>
</evidence>
<evidence type="ECO:0000256" key="3">
    <source>
        <dbReference type="ARBA" id="ARBA00004604"/>
    </source>
</evidence>
<feature type="non-terminal residue" evidence="24">
    <location>
        <position position="947"/>
    </location>
</feature>
<dbReference type="GO" id="GO:0071164">
    <property type="term" value="F:RNA cap trimethylguanosine synthase activity"/>
    <property type="evidence" value="ECO:0007669"/>
    <property type="project" value="TreeGrafter"/>
</dbReference>
<evidence type="ECO:0000256" key="22">
    <source>
        <dbReference type="ARBA" id="ARBA00081504"/>
    </source>
</evidence>
<comment type="catalytic activity">
    <reaction evidence="15">
        <text>a 5'-end (N(7)-methyl 5'-triphosphoguanosine)-ribonucleoside in snoRNA + S-adenosyl-L-methionine = a 5'-end (N(2),N(7)-dimethyl 5'-triphosphoguanosine)-ribonucleoside in snoRNA + S-adenosyl-L-homocysteine + H(+)</text>
        <dbReference type="Rhea" id="RHEA:78475"/>
        <dbReference type="Rhea" id="RHEA-COMP:19086"/>
        <dbReference type="Rhea" id="RHEA-COMP:19088"/>
        <dbReference type="ChEBI" id="CHEBI:15378"/>
        <dbReference type="ChEBI" id="CHEBI:57856"/>
        <dbReference type="ChEBI" id="CHEBI:59789"/>
        <dbReference type="ChEBI" id="CHEBI:156461"/>
        <dbReference type="ChEBI" id="CHEBI:172880"/>
    </reaction>
    <physiologicalReaction direction="left-to-right" evidence="15">
        <dbReference type="Rhea" id="RHEA:78476"/>
    </physiologicalReaction>
</comment>
<evidence type="ECO:0000256" key="1">
    <source>
        <dbReference type="ARBA" id="ARBA00004408"/>
    </source>
</evidence>
<dbReference type="AlphaFoldDB" id="A0A8X8BKQ9"/>
<evidence type="ECO:0000256" key="11">
    <source>
        <dbReference type="ARBA" id="ARBA00023163"/>
    </source>
</evidence>
<gene>
    <name evidence="24" type="primary">Tgs1</name>
    <name evidence="24" type="ORF">GTO96_0017811</name>
</gene>
<evidence type="ECO:0000313" key="25">
    <source>
        <dbReference type="Proteomes" id="UP000886611"/>
    </source>
</evidence>
<dbReference type="EMBL" id="JAATIS010007298">
    <property type="protein sequence ID" value="KAG2458489.1"/>
    <property type="molecule type" value="Genomic_DNA"/>
</dbReference>
<evidence type="ECO:0000256" key="14">
    <source>
        <dbReference type="ARBA" id="ARBA00047418"/>
    </source>
</evidence>
<comment type="subcellular location">
    <subcellularLocation>
        <location evidence="2">Cytoplasm</location>
    </subcellularLocation>
    <subcellularLocation>
        <location evidence="1">Nucleus</location>
        <location evidence="1">Cajal body</location>
    </subcellularLocation>
    <subcellularLocation>
        <location evidence="3">Nucleus</location>
        <location evidence="3">Nucleolus</location>
    </subcellularLocation>
</comment>
<evidence type="ECO:0000256" key="5">
    <source>
        <dbReference type="ARBA" id="ARBA00022490"/>
    </source>
</evidence>
<feature type="region of interest" description="Disordered" evidence="23">
    <location>
        <begin position="602"/>
        <end position="624"/>
    </location>
</feature>
<dbReference type="GO" id="GO:0005730">
    <property type="term" value="C:nucleolus"/>
    <property type="evidence" value="ECO:0007669"/>
    <property type="project" value="UniProtKB-SubCell"/>
</dbReference>
<comment type="catalytic activity">
    <reaction evidence="17">
        <text>a 5'-end (N(7)-methyl 5'-triphosphoguanosine)-ribonucleoside in snRNA + S-adenosyl-L-methionine = a 5'-end (N(2),N(7)-dimethyl 5'-triphosphoguanosine)-ribonucleoside in snRNA + S-adenosyl-L-homocysteine + H(+)</text>
        <dbReference type="Rhea" id="RHEA:78471"/>
        <dbReference type="Rhea" id="RHEA-COMP:19085"/>
        <dbReference type="Rhea" id="RHEA-COMP:19087"/>
        <dbReference type="ChEBI" id="CHEBI:15378"/>
        <dbReference type="ChEBI" id="CHEBI:57856"/>
        <dbReference type="ChEBI" id="CHEBI:59789"/>
        <dbReference type="ChEBI" id="CHEBI:156461"/>
        <dbReference type="ChEBI" id="CHEBI:172880"/>
    </reaction>
    <physiologicalReaction direction="left-to-right" evidence="17">
        <dbReference type="Rhea" id="RHEA:78472"/>
    </physiologicalReaction>
</comment>
<dbReference type="InterPro" id="IPR029063">
    <property type="entry name" value="SAM-dependent_MTases_sf"/>
</dbReference>
<dbReference type="GO" id="GO:0005737">
    <property type="term" value="C:cytoplasm"/>
    <property type="evidence" value="ECO:0007669"/>
    <property type="project" value="UniProtKB-SubCell"/>
</dbReference>
<evidence type="ECO:0000256" key="20">
    <source>
        <dbReference type="ARBA" id="ARBA00064494"/>
    </source>
</evidence>
<evidence type="ECO:0000256" key="19">
    <source>
        <dbReference type="ARBA" id="ARBA00057179"/>
    </source>
</evidence>
<evidence type="ECO:0000256" key="21">
    <source>
        <dbReference type="ARBA" id="ARBA00079339"/>
    </source>
</evidence>
<evidence type="ECO:0000256" key="8">
    <source>
        <dbReference type="ARBA" id="ARBA00022679"/>
    </source>
</evidence>
<dbReference type="Pfam" id="PF09445">
    <property type="entry name" value="Methyltransf_15"/>
    <property type="match status" value="1"/>
</dbReference>
<keyword evidence="7" id="KW-0489">Methyltransferase</keyword>
<evidence type="ECO:0000256" key="18">
    <source>
        <dbReference type="ARBA" id="ARBA00049790"/>
    </source>
</evidence>
<accession>A0A8X8BKQ9</accession>
<comment type="catalytic activity">
    <reaction evidence="14">
        <text>a 5'-end (N(2),N(7)-dimethyl 5'-triphosphoguanosine)-ribonucleoside in snoRNA + S-adenosyl-L-methionine = a 5'-end (N(2),N(2),N(7)-trimethyl 5'-triphosphoguanosine)-ribonucleoside in snoRNA + S-adenosyl-L-homocysteine + H(+)</text>
        <dbReference type="Rhea" id="RHEA:78507"/>
        <dbReference type="Rhea" id="RHEA-COMP:19088"/>
        <dbReference type="Rhea" id="RHEA-COMP:19090"/>
        <dbReference type="ChEBI" id="CHEBI:15378"/>
        <dbReference type="ChEBI" id="CHEBI:57856"/>
        <dbReference type="ChEBI" id="CHEBI:59789"/>
        <dbReference type="ChEBI" id="CHEBI:167623"/>
        <dbReference type="ChEBI" id="CHEBI:172880"/>
    </reaction>
    <physiologicalReaction direction="left-to-right" evidence="14">
        <dbReference type="Rhea" id="RHEA:78508"/>
    </physiologicalReaction>
</comment>
<feature type="compositionally biased region" description="Polar residues" evidence="23">
    <location>
        <begin position="413"/>
        <end position="443"/>
    </location>
</feature>
<dbReference type="Gene3D" id="3.40.50.150">
    <property type="entry name" value="Vaccinia Virus protein VP39"/>
    <property type="match status" value="1"/>
</dbReference>
<evidence type="ECO:0000256" key="23">
    <source>
        <dbReference type="SAM" id="MobiDB-lite"/>
    </source>
</evidence>
<dbReference type="PANTHER" id="PTHR14741:SF32">
    <property type="entry name" value="TRIMETHYLGUANOSINE SYNTHASE"/>
    <property type="match status" value="1"/>
</dbReference>
<evidence type="ECO:0000256" key="4">
    <source>
        <dbReference type="ARBA" id="ARBA00018517"/>
    </source>
</evidence>
<evidence type="ECO:0000313" key="24">
    <source>
        <dbReference type="EMBL" id="KAG2458489.1"/>
    </source>
</evidence>
<dbReference type="SUPFAM" id="SSF53335">
    <property type="entry name" value="S-adenosyl-L-methionine-dependent methyltransferases"/>
    <property type="match status" value="1"/>
</dbReference>
<comment type="similarity">
    <text evidence="13">Belongs to the methyltransferase superfamily. Trimethylguanosine synthase family.</text>
</comment>
<keyword evidence="5" id="KW-0963">Cytoplasm</keyword>
<feature type="region of interest" description="Disordered" evidence="23">
    <location>
        <begin position="667"/>
        <end position="689"/>
    </location>
</feature>
<comment type="catalytic activity">
    <reaction evidence="16">
        <text>a 5'-end (N(2),N(7)-dimethyl 5'-triphosphoguanosine)-ribonucleoside in snRNA + S-adenosyl-L-methionine = a 5'-end (N(2),N(2),N(7)-trimethyl 5'-triphosphoguanosine)-ribonucleoside in snRNA + S-adenosyl-L-homocysteine + H(+)</text>
        <dbReference type="Rhea" id="RHEA:78479"/>
        <dbReference type="Rhea" id="RHEA-COMP:19087"/>
        <dbReference type="Rhea" id="RHEA-COMP:19089"/>
        <dbReference type="ChEBI" id="CHEBI:15378"/>
        <dbReference type="ChEBI" id="CHEBI:57856"/>
        <dbReference type="ChEBI" id="CHEBI:59789"/>
        <dbReference type="ChEBI" id="CHEBI:167623"/>
        <dbReference type="ChEBI" id="CHEBI:172880"/>
    </reaction>
    <physiologicalReaction direction="left-to-right" evidence="16">
        <dbReference type="Rhea" id="RHEA:78480"/>
    </physiologicalReaction>
</comment>
<reference evidence="24 25" key="1">
    <citation type="journal article" date="2021" name="Cell">
        <title>Tracing the genetic footprints of vertebrate landing in non-teleost ray-finned fishes.</title>
        <authorList>
            <person name="Bi X."/>
            <person name="Wang K."/>
            <person name="Yang L."/>
            <person name="Pan H."/>
            <person name="Jiang H."/>
            <person name="Wei Q."/>
            <person name="Fang M."/>
            <person name="Yu H."/>
            <person name="Zhu C."/>
            <person name="Cai Y."/>
            <person name="He Y."/>
            <person name="Gan X."/>
            <person name="Zeng H."/>
            <person name="Yu D."/>
            <person name="Zhu Y."/>
            <person name="Jiang H."/>
            <person name="Qiu Q."/>
            <person name="Yang H."/>
            <person name="Zhang Y.E."/>
            <person name="Wang W."/>
            <person name="Zhu M."/>
            <person name="He S."/>
            <person name="Zhang G."/>
        </authorList>
    </citation>
    <scope>NUCLEOTIDE SEQUENCE [LARGE SCALE GENOMIC DNA]</scope>
    <source>
        <strain evidence="24">Bchr_013</strain>
    </source>
</reference>
<evidence type="ECO:0000256" key="7">
    <source>
        <dbReference type="ARBA" id="ARBA00022603"/>
    </source>
</evidence>
<keyword evidence="8" id="KW-0808">Transferase</keyword>
<feature type="region of interest" description="Disordered" evidence="23">
    <location>
        <begin position="400"/>
        <end position="501"/>
    </location>
</feature>
<keyword evidence="6" id="KW-0597">Phosphoprotein</keyword>
<evidence type="ECO:0000256" key="6">
    <source>
        <dbReference type="ARBA" id="ARBA00022553"/>
    </source>
</evidence>
<dbReference type="Proteomes" id="UP000886611">
    <property type="component" value="Unassembled WGS sequence"/>
</dbReference>
<sequence>MRLETSRSLAPVWHSSQSPRLDYPNSQDAHIGDSTTKPPDFRCLSTAFCGSSLSSRHSRYLVTQREQPQLKRLGVGLTPSFLAAAHERSIARSPHSCTACFLALCNLRPLSSSPFFFLHRTDREFYRSRPKFFNCDTSEIVSEDCFDVSENSLKDFLDLPEEVTHHISSSDELDEETYLMASMGLPIQFGNTCKISQGVKRVAKERTTRKRPSVYTKCDKPNTLKNEESDSDVSRDSKCEGVTTEVEMCLTATQEPSNFDSWERYWSLHSENLLWQTWLEKHPECSDDQSVLPWDSPASKDEWEQHSNEQYYYFWEQFQYWASQGWTVDDSYSSFTLENALLNETQQPACTADIKSVNIEHPARMFSDSQIEINPEICEVCSTETIKMIRQIGLDSEESVQYNSTTDSHHSMVESTNHNNDQHQGSSCPKESQPSDGGTQKRTTSSRDHSKAADLNQNTPTEFTQGSVFKDSQGKKNSNSDDDDDDDYPSERRVKVKRSHELDVEEIPSEAVKDTYKMLGLKCGASERFKNIPNFKVGKVRYHKKDVEISTRFLDKHQKAVHKNNHVFFNEEGEISAPRMPKTINKVKKFLKHIQSNISDMSPAERMSYLESPTPESSESEDEIKCIPEQPVTQEGNDPGKAAEQDGTSISCPIQDVLLDYQLHTSQNEKSQSLIPDNTHASEDYKVEPPQREVFSLDIPDYLVPDADEKHSEDRGKITKKKKKRKNKNLCQMPPDIAAVPQLAKYWAQRYRLFSRFDDGVKLDYEGWFSVTPEKIAEHIAIRVQQTFDCDIIVDAFCGVGGNAIQFALTGKRVIAIDIDPTRIALAQNNAEVYGVAENIEFILGDFMLLAPNLKADVVFLSPPWGGPDYLSADIFNIKTMISPDGYPFQSTRLSYSGIIPLHCVDVTQKIASLAGPGGKVEIEQNFLNTKLKTITAYFGNLIKVDS</sequence>
<feature type="compositionally biased region" description="Basic residues" evidence="23">
    <location>
        <begin position="718"/>
        <end position="727"/>
    </location>
</feature>
<evidence type="ECO:0000256" key="12">
    <source>
        <dbReference type="ARBA" id="ARBA00023242"/>
    </source>
</evidence>
<feature type="compositionally biased region" description="Basic and acidic residues" evidence="23">
    <location>
        <begin position="707"/>
        <end position="717"/>
    </location>
</feature>
<feature type="compositionally biased region" description="Polar residues" evidence="23">
    <location>
        <begin position="667"/>
        <end position="676"/>
    </location>
</feature>
<comment type="caution">
    <text evidence="24">The sequence shown here is derived from an EMBL/GenBank/DDBJ whole genome shotgun (WGS) entry which is preliminary data.</text>
</comment>
<proteinExistence type="inferred from homology"/>
<comment type="function">
    <text evidence="19">Catalyzes the 2 serial methylation steps for the conversion of the 7-monomethylguanosine (m(7)G) caps of snRNAs and snoRNAs to a 2,2,7-trimethylguanosine (m(2,2,7)G) cap structure. The enzyme is specific for guanine, and N7 methylation must precede N2 methylation. Hypermethylation of the m7G cap of U snRNAs leads to their concentration in nuclear foci, their colocalization with coilin and the formation of canonical Cajal bodies (CBs). Plays a role in transcriptional regulation.</text>
</comment>
<evidence type="ECO:0000256" key="2">
    <source>
        <dbReference type="ARBA" id="ARBA00004496"/>
    </source>
</evidence>
<organism evidence="24 25">
    <name type="scientific">Polypterus senegalus</name>
    <name type="common">Senegal bichir</name>
    <dbReference type="NCBI Taxonomy" id="55291"/>
    <lineage>
        <taxon>Eukaryota</taxon>
        <taxon>Metazoa</taxon>
        <taxon>Chordata</taxon>
        <taxon>Craniata</taxon>
        <taxon>Vertebrata</taxon>
        <taxon>Euteleostomi</taxon>
        <taxon>Actinopterygii</taxon>
        <taxon>Polypteriformes</taxon>
        <taxon>Polypteridae</taxon>
        <taxon>Polypterus</taxon>
    </lineage>
</organism>
<dbReference type="FunFam" id="3.40.50.150:FF:000066">
    <property type="entry name" value="Trimethylguanosine synthase 1"/>
    <property type="match status" value="1"/>
</dbReference>
<dbReference type="CDD" id="cd02440">
    <property type="entry name" value="AdoMet_MTases"/>
    <property type="match status" value="1"/>
</dbReference>
<evidence type="ECO:0000256" key="17">
    <source>
        <dbReference type="ARBA" id="ARBA00049075"/>
    </source>
</evidence>
<evidence type="ECO:0000256" key="16">
    <source>
        <dbReference type="ARBA" id="ARBA00048763"/>
    </source>
</evidence>
<dbReference type="GO" id="GO:0015030">
    <property type="term" value="C:Cajal body"/>
    <property type="evidence" value="ECO:0007669"/>
    <property type="project" value="UniProtKB-SubCell"/>
</dbReference>
<dbReference type="InterPro" id="IPR019012">
    <property type="entry name" value="RNA_cap_Gua-N2-MeTrfase"/>
</dbReference>
<keyword evidence="25" id="KW-1185">Reference proteome</keyword>
<feature type="region of interest" description="Disordered" evidence="23">
    <location>
        <begin position="706"/>
        <end position="727"/>
    </location>
</feature>
<evidence type="ECO:0000256" key="15">
    <source>
        <dbReference type="ARBA" id="ARBA00048740"/>
    </source>
</evidence>
<keyword evidence="9" id="KW-0949">S-adenosyl-L-methionine</keyword>
<evidence type="ECO:0000256" key="10">
    <source>
        <dbReference type="ARBA" id="ARBA00023015"/>
    </source>
</evidence>
<dbReference type="PANTHER" id="PTHR14741">
    <property type="entry name" value="S-ADENOSYLMETHIONINE-DEPENDENT METHYLTRANSFERASE RELATED"/>
    <property type="match status" value="1"/>
</dbReference>
<feature type="compositionally biased region" description="Polar residues" evidence="23">
    <location>
        <begin position="455"/>
        <end position="467"/>
    </location>
</feature>
<protein>
    <recommendedName>
        <fullName evidence="4">Trimethylguanosine synthase</fullName>
    </recommendedName>
    <alternativeName>
        <fullName evidence="18">Cap-specific guanine-N(2) methyltransferase</fullName>
    </alternativeName>
    <alternativeName>
        <fullName evidence="21">Nuclear receptor coactivator 6-interacting protein</fullName>
    </alternativeName>
    <alternativeName>
        <fullName evidence="22">PRIP-interacting protein with methyltransferase motif</fullName>
    </alternativeName>
</protein>